<evidence type="ECO:0000259" key="3">
    <source>
        <dbReference type="Pfam" id="PF00535"/>
    </source>
</evidence>
<organism evidence="4 5">
    <name type="scientific">Megasphaera elsdenii</name>
    <dbReference type="NCBI Taxonomy" id="907"/>
    <lineage>
        <taxon>Bacteria</taxon>
        <taxon>Bacillati</taxon>
        <taxon>Bacillota</taxon>
        <taxon>Negativicutes</taxon>
        <taxon>Veillonellales</taxon>
        <taxon>Veillonellaceae</taxon>
        <taxon>Megasphaera</taxon>
    </lineage>
</organism>
<dbReference type="Proteomes" id="UP000238358">
    <property type="component" value="Chromosome"/>
</dbReference>
<proteinExistence type="predicted"/>
<evidence type="ECO:0000313" key="5">
    <source>
        <dbReference type="Proteomes" id="UP000238358"/>
    </source>
</evidence>
<evidence type="ECO:0000256" key="1">
    <source>
        <dbReference type="ARBA" id="ARBA00022676"/>
    </source>
</evidence>
<dbReference type="Pfam" id="PF00535">
    <property type="entry name" value="Glycos_transf_2"/>
    <property type="match status" value="1"/>
</dbReference>
<dbReference type="OrthoDB" id="396512at2"/>
<evidence type="ECO:0000313" key="4">
    <source>
        <dbReference type="EMBL" id="AVO28109.1"/>
    </source>
</evidence>
<keyword evidence="2" id="KW-0808">Transferase</keyword>
<dbReference type="PANTHER" id="PTHR22916">
    <property type="entry name" value="GLYCOSYLTRANSFERASE"/>
    <property type="match status" value="1"/>
</dbReference>
<gene>
    <name evidence="4" type="ORF">C6Y28_10970</name>
</gene>
<evidence type="ECO:0000256" key="2">
    <source>
        <dbReference type="ARBA" id="ARBA00022679"/>
    </source>
</evidence>
<feature type="domain" description="Glycosyltransferase 2-like" evidence="3">
    <location>
        <begin position="6"/>
        <end position="125"/>
    </location>
</feature>
<sequence>MDSKLSIIIPVYNNERYLQTTLQSVLAQTYPDFEVLVVDDGSTDGSLAICQEFAQKDRRLRVIHKENGGVSSARNRGIEEAVGKYIAFVDGDDCIDPEMYTTMITILQDTGADLVDCRVIKESQYMPRSYEKGDVEVSDHPLEYLSKKGYFIDSSLNKVYRRDFIGHTRFDEGISYSEDKLFVTELIFKAKRMALVSNVFYHYIQHGDSLSWQDTAAVWQGNFQVHQRIYQRMLDAHLSDAVLNSAFRGYVRSIIALLRYTVKYRQEDEYNRILKQYKPVLKQFLRTTPMSLGKKLEYVTYTTSYGLASLVHYHAKRRRS</sequence>
<protein>
    <recommendedName>
        <fullName evidence="3">Glycosyltransferase 2-like domain-containing protein</fullName>
    </recommendedName>
</protein>
<reference evidence="4 5" key="1">
    <citation type="journal article" date="2018" name="Genome Announc.">
        <title>Complete genomes of two Megasphaera elsdenii strains, NCIMB 702410 and ATCC 25940.</title>
        <authorList>
            <person name="Hatmaker E.A."/>
            <person name="O'Dell K."/>
            <person name="Riley L.A."/>
            <person name="Klingeman D.M."/>
            <person name="Guss A.M."/>
        </authorList>
    </citation>
    <scope>NUCLEOTIDE SEQUENCE [LARGE SCALE GENOMIC DNA]</scope>
    <source>
        <strain evidence="4 5">NCIMB702410</strain>
    </source>
</reference>
<dbReference type="RefSeq" id="WP_051524923.1">
    <property type="nucleotide sequence ID" value="NZ_CP027569.1"/>
</dbReference>
<dbReference type="PANTHER" id="PTHR22916:SF51">
    <property type="entry name" value="GLYCOSYLTRANSFERASE EPSH-RELATED"/>
    <property type="match status" value="1"/>
</dbReference>
<dbReference type="SUPFAM" id="SSF53448">
    <property type="entry name" value="Nucleotide-diphospho-sugar transferases"/>
    <property type="match status" value="1"/>
</dbReference>
<keyword evidence="1" id="KW-0328">Glycosyltransferase</keyword>
<dbReference type="AlphaFoldDB" id="A0A2S0M9N7"/>
<dbReference type="Gene3D" id="3.90.550.10">
    <property type="entry name" value="Spore Coat Polysaccharide Biosynthesis Protein SpsA, Chain A"/>
    <property type="match status" value="1"/>
</dbReference>
<name>A0A2S0M9N7_MEGEL</name>
<dbReference type="CDD" id="cd00761">
    <property type="entry name" value="Glyco_tranf_GTA_type"/>
    <property type="match status" value="1"/>
</dbReference>
<dbReference type="InterPro" id="IPR001173">
    <property type="entry name" value="Glyco_trans_2-like"/>
</dbReference>
<accession>A0A2S0M9N7</accession>
<dbReference type="GO" id="GO:0016757">
    <property type="term" value="F:glycosyltransferase activity"/>
    <property type="evidence" value="ECO:0007669"/>
    <property type="project" value="UniProtKB-KW"/>
</dbReference>
<dbReference type="InterPro" id="IPR029044">
    <property type="entry name" value="Nucleotide-diphossugar_trans"/>
</dbReference>
<dbReference type="EMBL" id="CP027569">
    <property type="protein sequence ID" value="AVO28109.1"/>
    <property type="molecule type" value="Genomic_DNA"/>
</dbReference>